<proteinExistence type="predicted"/>
<reference evidence="1 2" key="1">
    <citation type="submission" date="2017-11" db="EMBL/GenBank/DDBJ databases">
        <title>De-novo sequencing of pomegranate (Punica granatum L.) genome.</title>
        <authorList>
            <person name="Akparov Z."/>
            <person name="Amiraslanov A."/>
            <person name="Hajiyeva S."/>
            <person name="Abbasov M."/>
            <person name="Kaur K."/>
            <person name="Hamwieh A."/>
            <person name="Solovyev V."/>
            <person name="Salamov A."/>
            <person name="Braich B."/>
            <person name="Kosarev P."/>
            <person name="Mahmoud A."/>
            <person name="Hajiyev E."/>
            <person name="Babayeva S."/>
            <person name="Izzatullayeva V."/>
            <person name="Mammadov A."/>
            <person name="Mammadov A."/>
            <person name="Sharifova S."/>
            <person name="Ojaghi J."/>
            <person name="Eynullazada K."/>
            <person name="Bayramov B."/>
            <person name="Abdulazimova A."/>
            <person name="Shahmuradov I."/>
        </authorList>
    </citation>
    <scope>NUCLEOTIDE SEQUENCE [LARGE SCALE GENOMIC DNA]</scope>
    <source>
        <strain evidence="2">cv. AG2017</strain>
        <tissue evidence="1">Leaf</tissue>
    </source>
</reference>
<organism evidence="1 2">
    <name type="scientific">Punica granatum</name>
    <name type="common">Pomegranate</name>
    <dbReference type="NCBI Taxonomy" id="22663"/>
    <lineage>
        <taxon>Eukaryota</taxon>
        <taxon>Viridiplantae</taxon>
        <taxon>Streptophyta</taxon>
        <taxon>Embryophyta</taxon>
        <taxon>Tracheophyta</taxon>
        <taxon>Spermatophyta</taxon>
        <taxon>Magnoliopsida</taxon>
        <taxon>eudicotyledons</taxon>
        <taxon>Gunneridae</taxon>
        <taxon>Pentapetalae</taxon>
        <taxon>rosids</taxon>
        <taxon>malvids</taxon>
        <taxon>Myrtales</taxon>
        <taxon>Lythraceae</taxon>
        <taxon>Punica</taxon>
    </lineage>
</organism>
<dbReference type="EMBL" id="PGOL01002041">
    <property type="protein sequence ID" value="PKI51187.1"/>
    <property type="molecule type" value="Genomic_DNA"/>
</dbReference>
<protein>
    <submittedName>
        <fullName evidence="1">Uncharacterized protein</fullName>
    </submittedName>
</protein>
<comment type="caution">
    <text evidence="1">The sequence shown here is derived from an EMBL/GenBank/DDBJ whole genome shotgun (WGS) entry which is preliminary data.</text>
</comment>
<gene>
    <name evidence="1" type="ORF">CRG98_028474</name>
</gene>
<dbReference type="AlphaFoldDB" id="A0A2I0J4M5"/>
<sequence length="132" mass="14565">MNGSDPLRLSSTKLHEFYFFFGSFCGVGRARQCAAFRGTIRLISWPAGPIKLLLALFFSLVLGTPQKLIRLLYNHNQKASGTTNPKSRGLLGFVSSSSSNSQLSLSQRFWGLASAVVTPGTPYHQEFDKRHA</sequence>
<evidence type="ECO:0000313" key="1">
    <source>
        <dbReference type="EMBL" id="PKI51187.1"/>
    </source>
</evidence>
<dbReference type="Proteomes" id="UP000233551">
    <property type="component" value="Unassembled WGS sequence"/>
</dbReference>
<evidence type="ECO:0000313" key="2">
    <source>
        <dbReference type="Proteomes" id="UP000233551"/>
    </source>
</evidence>
<name>A0A2I0J4M5_PUNGR</name>
<keyword evidence="2" id="KW-1185">Reference proteome</keyword>
<accession>A0A2I0J4M5</accession>